<evidence type="ECO:0000313" key="2">
    <source>
        <dbReference type="Proteomes" id="UP001596044"/>
    </source>
</evidence>
<dbReference type="Proteomes" id="UP001596044">
    <property type="component" value="Unassembled WGS sequence"/>
</dbReference>
<reference evidence="2" key="1">
    <citation type="journal article" date="2019" name="Int. J. Syst. Evol. Microbiol.">
        <title>The Global Catalogue of Microorganisms (GCM) 10K type strain sequencing project: providing services to taxonomists for standard genome sequencing and annotation.</title>
        <authorList>
            <consortium name="The Broad Institute Genomics Platform"/>
            <consortium name="The Broad Institute Genome Sequencing Center for Infectious Disease"/>
            <person name="Wu L."/>
            <person name="Ma J."/>
        </authorList>
    </citation>
    <scope>NUCLEOTIDE SEQUENCE [LARGE SCALE GENOMIC DNA]</scope>
    <source>
        <strain evidence="2">KACC 11904</strain>
    </source>
</reference>
<keyword evidence="2" id="KW-1185">Reference proteome</keyword>
<gene>
    <name evidence="1" type="ORF">ACFPOG_32045</name>
</gene>
<dbReference type="EMBL" id="JBHSMJ010000065">
    <property type="protein sequence ID" value="MFC5452843.1"/>
    <property type="molecule type" value="Genomic_DNA"/>
</dbReference>
<name>A0ABW0KJB2_9BACL</name>
<accession>A0ABW0KJB2</accession>
<sequence length="100" mass="11673">MAFGVTKSELNAWKSKCAQGEIAFLTHYWLDPRFSGVKTVTKVGCCDVDRLQAWCRANGLDPAYIHYREQYPHYDLIGKKQVEILKKEELIDHLQRFKLI</sequence>
<proteinExistence type="predicted"/>
<evidence type="ECO:0000313" key="1">
    <source>
        <dbReference type="EMBL" id="MFC5452843.1"/>
    </source>
</evidence>
<comment type="caution">
    <text evidence="1">The sequence shown here is derived from an EMBL/GenBank/DDBJ whole genome shotgun (WGS) entry which is preliminary data.</text>
</comment>
<dbReference type="RefSeq" id="WP_270879108.1">
    <property type="nucleotide sequence ID" value="NZ_JAQFVF010000023.1"/>
</dbReference>
<protein>
    <recommendedName>
        <fullName evidence="3">YneQ</fullName>
    </recommendedName>
</protein>
<organism evidence="1 2">
    <name type="scientific">Paenibacillus aestuarii</name>
    <dbReference type="NCBI Taxonomy" id="516965"/>
    <lineage>
        <taxon>Bacteria</taxon>
        <taxon>Bacillati</taxon>
        <taxon>Bacillota</taxon>
        <taxon>Bacilli</taxon>
        <taxon>Bacillales</taxon>
        <taxon>Paenibacillaceae</taxon>
        <taxon>Paenibacillus</taxon>
    </lineage>
</organism>
<evidence type="ECO:0008006" key="3">
    <source>
        <dbReference type="Google" id="ProtNLM"/>
    </source>
</evidence>